<dbReference type="Gene3D" id="2.180.10.10">
    <property type="entry name" value="RHS repeat-associated core"/>
    <property type="match status" value="1"/>
</dbReference>
<dbReference type="GO" id="GO:0050482">
    <property type="term" value="P:arachidonate secretion"/>
    <property type="evidence" value="ECO:0007669"/>
    <property type="project" value="InterPro"/>
</dbReference>
<organism evidence="3">
    <name type="scientific">Salmonella enterica subsp. salamae</name>
    <dbReference type="NCBI Taxonomy" id="59202"/>
    <lineage>
        <taxon>Bacteria</taxon>
        <taxon>Pseudomonadati</taxon>
        <taxon>Pseudomonadota</taxon>
        <taxon>Gammaproteobacteria</taxon>
        <taxon>Enterobacterales</taxon>
        <taxon>Enterobacteriaceae</taxon>
        <taxon>Salmonella</taxon>
    </lineage>
</organism>
<dbReference type="Pfam" id="PF03527">
    <property type="entry name" value="RHS"/>
    <property type="match status" value="1"/>
</dbReference>
<reference evidence="3" key="1">
    <citation type="submission" date="2018-06" db="EMBL/GenBank/DDBJ databases">
        <authorList>
            <person name="Ashton P.M."/>
            <person name="Dallman T."/>
            <person name="Nair S."/>
            <person name="De Pinna E."/>
            <person name="Peters T."/>
            <person name="Grant K."/>
        </authorList>
    </citation>
    <scope>NUCLEOTIDE SEQUENCE [LARGE SCALE GENOMIC DNA]</scope>
    <source>
        <strain evidence="3">319688</strain>
    </source>
</reference>
<dbReference type="GO" id="GO:0006644">
    <property type="term" value="P:phospholipid metabolic process"/>
    <property type="evidence" value="ECO:0007669"/>
    <property type="project" value="InterPro"/>
</dbReference>
<proteinExistence type="inferred from homology"/>
<dbReference type="InterPro" id="IPR036444">
    <property type="entry name" value="PLipase_A2_dom_sf"/>
</dbReference>
<comment type="caution">
    <text evidence="3">The sequence shown here is derived from an EMBL/GenBank/DDBJ whole genome shotgun (WGS) entry which is preliminary data.</text>
</comment>
<evidence type="ECO:0000313" key="3">
    <source>
        <dbReference type="EMBL" id="ECE6360109.1"/>
    </source>
</evidence>
<dbReference type="Gene3D" id="1.20.90.10">
    <property type="entry name" value="Phospholipase A2 domain"/>
    <property type="match status" value="1"/>
</dbReference>
<feature type="domain" description="RHS protein conserved region" evidence="2">
    <location>
        <begin position="28"/>
        <end position="62"/>
    </location>
</feature>
<protein>
    <recommendedName>
        <fullName evidence="2">RHS protein conserved region domain-containing protein</fullName>
    </recommendedName>
</protein>
<comment type="similarity">
    <text evidence="1">Belongs to the RHS family.</text>
</comment>
<dbReference type="InterPro" id="IPR050708">
    <property type="entry name" value="T6SS_VgrG/RHS"/>
</dbReference>
<gene>
    <name evidence="3" type="ORF">DPA05_10420</name>
</gene>
<dbReference type="PRINTS" id="PR00394">
    <property type="entry name" value="RHSPROTEIN"/>
</dbReference>
<dbReference type="EMBL" id="AAIIOQ010000009">
    <property type="protein sequence ID" value="ECE6360109.1"/>
    <property type="molecule type" value="Genomic_DNA"/>
</dbReference>
<evidence type="ECO:0000259" key="2">
    <source>
        <dbReference type="Pfam" id="PF03527"/>
    </source>
</evidence>
<evidence type="ECO:0000256" key="1">
    <source>
        <dbReference type="ARBA" id="ARBA00009455"/>
    </source>
</evidence>
<dbReference type="InterPro" id="IPR001826">
    <property type="entry name" value="RHS"/>
</dbReference>
<dbReference type="Proteomes" id="UP000839852">
    <property type="component" value="Unassembled WGS sequence"/>
</dbReference>
<name>A0A5Y2LRR0_SALER</name>
<dbReference type="NCBIfam" id="TIGR03696">
    <property type="entry name" value="Rhs_assc_core"/>
    <property type="match status" value="1"/>
</dbReference>
<accession>A0A5Y2LRR0</accession>
<dbReference type="AlphaFoldDB" id="A0A5Y2LRR0"/>
<dbReference type="GO" id="GO:0004623">
    <property type="term" value="F:phospholipase A2 activity"/>
    <property type="evidence" value="ECO:0007669"/>
    <property type="project" value="InterPro"/>
</dbReference>
<dbReference type="InterPro" id="IPR022385">
    <property type="entry name" value="Rhs_assc_core"/>
</dbReference>
<dbReference type="PANTHER" id="PTHR32305">
    <property type="match status" value="1"/>
</dbReference>
<sequence length="272" mass="30174">MHVLVRVRADSGADTGSDGAGIHTGEDIHLYHRGLPLALISQDGDISWYAEYDEWGNVLREDNPSQLEQLIRLPGQQYDEESGLHYNRHRYYNPGQGRYITQDPVGLAGGWNLYKYPLNPVSGIDPLGLKNMRSDGHPWGYGCGDESTDRFVPDSLGAANFLPACGNHDTCYGTLGSDKATCDANLGADMKLACKNDLTGLHKLYRPVCNGMAIGYEFAVSSFGDSAFTSARKGALYNYRELEMLDFLKFELGEDIDPDYHSKAYYRVANPR</sequence>
<dbReference type="PANTHER" id="PTHR32305:SF15">
    <property type="entry name" value="PROTEIN RHSA-RELATED"/>
    <property type="match status" value="1"/>
</dbReference>
<dbReference type="SUPFAM" id="SSF48619">
    <property type="entry name" value="Phospholipase A2, PLA2"/>
    <property type="match status" value="1"/>
</dbReference>